<organism evidence="1 2">
    <name type="scientific">Pigmentiphaga daeguensis</name>
    <dbReference type="NCBI Taxonomy" id="414049"/>
    <lineage>
        <taxon>Bacteria</taxon>
        <taxon>Pseudomonadati</taxon>
        <taxon>Pseudomonadota</taxon>
        <taxon>Betaproteobacteria</taxon>
        <taxon>Burkholderiales</taxon>
        <taxon>Alcaligenaceae</taxon>
        <taxon>Pigmentiphaga</taxon>
    </lineage>
</organism>
<evidence type="ECO:0000313" key="2">
    <source>
        <dbReference type="Proteomes" id="UP001501706"/>
    </source>
</evidence>
<evidence type="ECO:0000313" key="1">
    <source>
        <dbReference type="EMBL" id="GAA0499970.1"/>
    </source>
</evidence>
<dbReference type="EMBL" id="BAAAEN010000004">
    <property type="protein sequence ID" value="GAA0499970.1"/>
    <property type="molecule type" value="Genomic_DNA"/>
</dbReference>
<sequence length="64" mass="6847">MAPTASAGHCWKVVTRAGTVVAQPASNATAATFATRLAHVQPPRPKKELHLDIDMVLSRPQQES</sequence>
<comment type="caution">
    <text evidence="1">The sequence shown here is derived from an EMBL/GenBank/DDBJ whole genome shotgun (WGS) entry which is preliminary data.</text>
</comment>
<proteinExistence type="predicted"/>
<reference evidence="1 2" key="1">
    <citation type="journal article" date="2019" name="Int. J. Syst. Evol. Microbiol.">
        <title>The Global Catalogue of Microorganisms (GCM) 10K type strain sequencing project: providing services to taxonomists for standard genome sequencing and annotation.</title>
        <authorList>
            <consortium name="The Broad Institute Genomics Platform"/>
            <consortium name="The Broad Institute Genome Sequencing Center for Infectious Disease"/>
            <person name="Wu L."/>
            <person name="Ma J."/>
        </authorList>
    </citation>
    <scope>NUCLEOTIDE SEQUENCE [LARGE SCALE GENOMIC DNA]</scope>
    <source>
        <strain evidence="1 2">JCM 14330</strain>
    </source>
</reference>
<accession>A0ABN1BKR0</accession>
<protein>
    <submittedName>
        <fullName evidence="1">Uncharacterized protein</fullName>
    </submittedName>
</protein>
<name>A0ABN1BKR0_9BURK</name>
<keyword evidence="2" id="KW-1185">Reference proteome</keyword>
<gene>
    <name evidence="1" type="ORF">GCM10009097_15550</name>
</gene>
<dbReference type="Proteomes" id="UP001501706">
    <property type="component" value="Unassembled WGS sequence"/>
</dbReference>